<feature type="domain" description="Protein kinase" evidence="19">
    <location>
        <begin position="341"/>
        <end position="504"/>
    </location>
</feature>
<keyword evidence="12 17" id="KW-0472">Membrane</keyword>
<evidence type="ECO:0000313" key="22">
    <source>
        <dbReference type="Proteomes" id="UP000316621"/>
    </source>
</evidence>
<evidence type="ECO:0000256" key="9">
    <source>
        <dbReference type="ARBA" id="ARBA00022777"/>
    </source>
</evidence>
<keyword evidence="8 16" id="KW-0547">Nucleotide-binding</keyword>
<evidence type="ECO:0000256" key="6">
    <source>
        <dbReference type="ARBA" id="ARBA00022729"/>
    </source>
</evidence>
<feature type="signal peptide" evidence="18">
    <location>
        <begin position="1"/>
        <end position="29"/>
    </location>
</feature>
<feature type="domain" description="Gnk2-homologous" evidence="20">
    <location>
        <begin position="31"/>
        <end position="135"/>
    </location>
</feature>
<feature type="transmembrane region" description="Helical" evidence="17">
    <location>
        <begin position="281"/>
        <end position="301"/>
    </location>
</feature>
<dbReference type="InterPro" id="IPR011009">
    <property type="entry name" value="Kinase-like_dom_sf"/>
</dbReference>
<dbReference type="FunFam" id="3.30.200.20:FF:000142">
    <property type="entry name" value="Cysteine-rich receptor-like protein kinase 10"/>
    <property type="match status" value="1"/>
</dbReference>
<feature type="domain" description="Gnk2-homologous" evidence="20">
    <location>
        <begin position="142"/>
        <end position="247"/>
    </location>
</feature>
<evidence type="ECO:0000256" key="5">
    <source>
        <dbReference type="ARBA" id="ARBA00022692"/>
    </source>
</evidence>
<dbReference type="PROSITE" id="PS00108">
    <property type="entry name" value="PROTEIN_KINASE_ST"/>
    <property type="match status" value="1"/>
</dbReference>
<dbReference type="OMA" id="RIFFRIP"/>
<dbReference type="GO" id="GO:0004674">
    <property type="term" value="F:protein serine/threonine kinase activity"/>
    <property type="evidence" value="ECO:0007669"/>
    <property type="project" value="UniProtKB-KW"/>
</dbReference>
<keyword evidence="22" id="KW-1185">Reference proteome</keyword>
<dbReference type="AlphaFoldDB" id="A0A4Y7KJJ6"/>
<dbReference type="EMBL" id="CM010722">
    <property type="protein sequence ID" value="RZC73036.1"/>
    <property type="molecule type" value="Genomic_DNA"/>
</dbReference>
<dbReference type="GO" id="GO:0005886">
    <property type="term" value="C:plasma membrane"/>
    <property type="evidence" value="ECO:0007669"/>
    <property type="project" value="TreeGrafter"/>
</dbReference>
<dbReference type="FunFam" id="1.10.510.10:FF:001023">
    <property type="entry name" value="Os07g0541700 protein"/>
    <property type="match status" value="1"/>
</dbReference>
<keyword evidence="9" id="KW-0418">Kinase</keyword>
<evidence type="ECO:0000256" key="15">
    <source>
        <dbReference type="ARBA" id="ARBA00048679"/>
    </source>
</evidence>
<dbReference type="Pfam" id="PF07714">
    <property type="entry name" value="PK_Tyr_Ser-Thr"/>
    <property type="match status" value="1"/>
</dbReference>
<comment type="catalytic activity">
    <reaction evidence="15">
        <text>L-seryl-[protein] + ATP = O-phospho-L-seryl-[protein] + ADP + H(+)</text>
        <dbReference type="Rhea" id="RHEA:17989"/>
        <dbReference type="Rhea" id="RHEA-COMP:9863"/>
        <dbReference type="Rhea" id="RHEA-COMP:11604"/>
        <dbReference type="ChEBI" id="CHEBI:15378"/>
        <dbReference type="ChEBI" id="CHEBI:29999"/>
        <dbReference type="ChEBI" id="CHEBI:30616"/>
        <dbReference type="ChEBI" id="CHEBI:83421"/>
        <dbReference type="ChEBI" id="CHEBI:456216"/>
        <dbReference type="EC" id="2.7.11.1"/>
    </reaction>
</comment>
<keyword evidence="5 17" id="KW-0812">Transmembrane</keyword>
<evidence type="ECO:0000256" key="8">
    <source>
        <dbReference type="ARBA" id="ARBA00022741"/>
    </source>
</evidence>
<dbReference type="CDD" id="cd23509">
    <property type="entry name" value="Gnk2-like"/>
    <property type="match status" value="2"/>
</dbReference>
<keyword evidence="13" id="KW-0325">Glycoprotein</keyword>
<evidence type="ECO:0000256" key="18">
    <source>
        <dbReference type="SAM" id="SignalP"/>
    </source>
</evidence>
<dbReference type="PANTHER" id="PTHR27002">
    <property type="entry name" value="RECEPTOR-LIKE SERINE/THREONINE-PROTEIN KINASE SD1-8"/>
    <property type="match status" value="1"/>
</dbReference>
<dbReference type="PANTHER" id="PTHR27002:SF1050">
    <property type="entry name" value="CYSTEINE-RICH RECEPTOR-LIKE PROTEIN KINASE 5"/>
    <property type="match status" value="1"/>
</dbReference>
<evidence type="ECO:0000256" key="13">
    <source>
        <dbReference type="ARBA" id="ARBA00023180"/>
    </source>
</evidence>
<evidence type="ECO:0000256" key="3">
    <source>
        <dbReference type="ARBA" id="ARBA00022527"/>
    </source>
</evidence>
<evidence type="ECO:0000256" key="14">
    <source>
        <dbReference type="ARBA" id="ARBA00047899"/>
    </source>
</evidence>
<dbReference type="Gene3D" id="1.10.510.10">
    <property type="entry name" value="Transferase(Phosphotransferase) domain 1"/>
    <property type="match status" value="1"/>
</dbReference>
<dbReference type="Gene3D" id="3.30.430.20">
    <property type="entry name" value="Gnk2 domain, C-X8-C-X2-C motif"/>
    <property type="match status" value="2"/>
</dbReference>
<comment type="catalytic activity">
    <reaction evidence="14">
        <text>L-threonyl-[protein] + ATP = O-phospho-L-threonyl-[protein] + ADP + H(+)</text>
        <dbReference type="Rhea" id="RHEA:46608"/>
        <dbReference type="Rhea" id="RHEA-COMP:11060"/>
        <dbReference type="Rhea" id="RHEA-COMP:11605"/>
        <dbReference type="ChEBI" id="CHEBI:15378"/>
        <dbReference type="ChEBI" id="CHEBI:30013"/>
        <dbReference type="ChEBI" id="CHEBI:30616"/>
        <dbReference type="ChEBI" id="CHEBI:61977"/>
        <dbReference type="ChEBI" id="CHEBI:456216"/>
        <dbReference type="EC" id="2.7.11.1"/>
    </reaction>
</comment>
<dbReference type="PROSITE" id="PS00107">
    <property type="entry name" value="PROTEIN_KINASE_ATP"/>
    <property type="match status" value="1"/>
</dbReference>
<gene>
    <name evidence="21" type="ORF">C5167_048518</name>
</gene>
<evidence type="ECO:0000259" key="19">
    <source>
        <dbReference type="PROSITE" id="PS50011"/>
    </source>
</evidence>
<evidence type="ECO:0000256" key="17">
    <source>
        <dbReference type="SAM" id="Phobius"/>
    </source>
</evidence>
<evidence type="ECO:0000256" key="1">
    <source>
        <dbReference type="ARBA" id="ARBA00004167"/>
    </source>
</evidence>
<sequence length="504" mass="56832">MKTHNLFARIFFRIPFLFIILLHGLHIQAQEVLLNCDANTPKYTSGSEYETNLKKILLPSLVSNGSINGFFNTSVGTNANNTVYGLVQCRGDISMDACKTCLNESTAVVIQKCLKHIDVDVHLETCLLSYSNTRFFGLVDKIVPQTFSWIPENVTDPVLFNHQLGILMNNLESNATLKSSKFEVDSIEYNDFSNIYGIVECTRDLSRDSCTSFLQDMISRIPGYLNGLRGGHIYTQSCFLRYYDHLFYELVPPPPPSGPSPSDFGKVTDPLPGPKPSPNTVAVAVPVVVGVLLILVVCFYFSRRKRRVTNKFDIPASTDPIENQDSLQFDLVTIRNATDEFSDANKLGEGGFGVVYKGRLQNGQEIAVKRLSVNSGQGLQEFKNEVVLLNKLQHRNLVRLLGFCFQGHEQILIYEHVSNGSLDKYLFVTERKVLLDWEKRYKIIGGIARGLLYLHEDFRLRIIHRDLKAGNILLAEEMEAKIADFGMAKLFEIDQTQDSVIRLN</sequence>
<evidence type="ECO:0000256" key="12">
    <source>
        <dbReference type="ARBA" id="ARBA00023136"/>
    </source>
</evidence>
<evidence type="ECO:0000256" key="7">
    <source>
        <dbReference type="ARBA" id="ARBA00022737"/>
    </source>
</evidence>
<name>A0A4Y7KJJ6_PAPSO</name>
<keyword evidence="3" id="KW-0723">Serine/threonine-protein kinase</keyword>
<dbReference type="InterPro" id="IPR038408">
    <property type="entry name" value="GNK2_sf"/>
</dbReference>
<dbReference type="Pfam" id="PF01657">
    <property type="entry name" value="Stress-antifung"/>
    <property type="match status" value="2"/>
</dbReference>
<dbReference type="InterPro" id="IPR017441">
    <property type="entry name" value="Protein_kinase_ATP_BS"/>
</dbReference>
<dbReference type="Gene3D" id="3.30.200.20">
    <property type="entry name" value="Phosphorylase Kinase, domain 1"/>
    <property type="match status" value="1"/>
</dbReference>
<keyword evidence="11 17" id="KW-1133">Transmembrane helix</keyword>
<keyword evidence="10 16" id="KW-0067">ATP-binding</keyword>
<keyword evidence="4" id="KW-0808">Transferase</keyword>
<dbReference type="GO" id="GO:0005524">
    <property type="term" value="F:ATP binding"/>
    <property type="evidence" value="ECO:0007669"/>
    <property type="project" value="UniProtKB-UniRule"/>
</dbReference>
<feature type="binding site" evidence="16">
    <location>
        <position position="369"/>
    </location>
    <ligand>
        <name>ATP</name>
        <dbReference type="ChEBI" id="CHEBI:30616"/>
    </ligand>
</feature>
<dbReference type="EC" id="2.7.11.1" evidence="2"/>
<accession>A0A4Y7KJJ6</accession>
<evidence type="ECO:0000256" key="10">
    <source>
        <dbReference type="ARBA" id="ARBA00022840"/>
    </source>
</evidence>
<evidence type="ECO:0000256" key="16">
    <source>
        <dbReference type="PROSITE-ProRule" id="PRU10141"/>
    </source>
</evidence>
<dbReference type="InterPro" id="IPR000719">
    <property type="entry name" value="Prot_kinase_dom"/>
</dbReference>
<dbReference type="PROSITE" id="PS51473">
    <property type="entry name" value="GNK2"/>
    <property type="match status" value="2"/>
</dbReference>
<dbReference type="InterPro" id="IPR002902">
    <property type="entry name" value="GNK2"/>
</dbReference>
<proteinExistence type="predicted"/>
<keyword evidence="6 18" id="KW-0732">Signal</keyword>
<dbReference type="InterPro" id="IPR001245">
    <property type="entry name" value="Ser-Thr/Tyr_kinase_cat_dom"/>
</dbReference>
<dbReference type="Gramene" id="RZC73036">
    <property type="protein sequence ID" value="RZC73036"/>
    <property type="gene ID" value="C5167_048518"/>
</dbReference>
<reference evidence="21 22" key="1">
    <citation type="journal article" date="2018" name="Science">
        <title>The opium poppy genome and morphinan production.</title>
        <authorList>
            <person name="Guo L."/>
            <person name="Winzer T."/>
            <person name="Yang X."/>
            <person name="Li Y."/>
            <person name="Ning Z."/>
            <person name="He Z."/>
            <person name="Teodor R."/>
            <person name="Lu Y."/>
            <person name="Bowser T.A."/>
            <person name="Graham I.A."/>
            <person name="Ye K."/>
        </authorList>
    </citation>
    <scope>NUCLEOTIDE SEQUENCE [LARGE SCALE GENOMIC DNA]</scope>
    <source>
        <strain evidence="22">cv. HN1</strain>
        <tissue evidence="21">Leaves</tissue>
    </source>
</reference>
<feature type="chain" id="PRO_5021326615" description="non-specific serine/threonine protein kinase" evidence="18">
    <location>
        <begin position="30"/>
        <end position="504"/>
    </location>
</feature>
<dbReference type="PROSITE" id="PS50011">
    <property type="entry name" value="PROTEIN_KINASE_DOM"/>
    <property type="match status" value="1"/>
</dbReference>
<comment type="subcellular location">
    <subcellularLocation>
        <location evidence="1">Membrane</location>
        <topology evidence="1">Single-pass membrane protein</topology>
    </subcellularLocation>
</comment>
<organism evidence="21 22">
    <name type="scientific">Papaver somniferum</name>
    <name type="common">Opium poppy</name>
    <dbReference type="NCBI Taxonomy" id="3469"/>
    <lineage>
        <taxon>Eukaryota</taxon>
        <taxon>Viridiplantae</taxon>
        <taxon>Streptophyta</taxon>
        <taxon>Embryophyta</taxon>
        <taxon>Tracheophyta</taxon>
        <taxon>Spermatophyta</taxon>
        <taxon>Magnoliopsida</taxon>
        <taxon>Ranunculales</taxon>
        <taxon>Papaveraceae</taxon>
        <taxon>Papaveroideae</taxon>
        <taxon>Papaver</taxon>
    </lineage>
</organism>
<evidence type="ECO:0000256" key="11">
    <source>
        <dbReference type="ARBA" id="ARBA00022989"/>
    </source>
</evidence>
<dbReference type="Proteomes" id="UP000316621">
    <property type="component" value="Chromosome 8"/>
</dbReference>
<dbReference type="SMART" id="SM00220">
    <property type="entry name" value="S_TKc"/>
    <property type="match status" value="1"/>
</dbReference>
<dbReference type="InterPro" id="IPR008271">
    <property type="entry name" value="Ser/Thr_kinase_AS"/>
</dbReference>
<evidence type="ECO:0000313" key="21">
    <source>
        <dbReference type="EMBL" id="RZC73036.1"/>
    </source>
</evidence>
<evidence type="ECO:0000256" key="2">
    <source>
        <dbReference type="ARBA" id="ARBA00012513"/>
    </source>
</evidence>
<protein>
    <recommendedName>
        <fullName evidence="2">non-specific serine/threonine protein kinase</fullName>
        <ecNumber evidence="2">2.7.11.1</ecNumber>
    </recommendedName>
</protein>
<evidence type="ECO:0000259" key="20">
    <source>
        <dbReference type="PROSITE" id="PS51473"/>
    </source>
</evidence>
<dbReference type="SUPFAM" id="SSF56112">
    <property type="entry name" value="Protein kinase-like (PK-like)"/>
    <property type="match status" value="1"/>
</dbReference>
<keyword evidence="7" id="KW-0677">Repeat</keyword>
<evidence type="ECO:0000256" key="4">
    <source>
        <dbReference type="ARBA" id="ARBA00022679"/>
    </source>
</evidence>